<evidence type="ECO:0000313" key="6">
    <source>
        <dbReference type="EMBL" id="JAT66550.1"/>
    </source>
</evidence>
<evidence type="ECO:0000256" key="3">
    <source>
        <dbReference type="ARBA" id="ARBA00022833"/>
    </source>
</evidence>
<feature type="region of interest" description="Disordered" evidence="4">
    <location>
        <begin position="507"/>
        <end position="589"/>
    </location>
</feature>
<feature type="compositionally biased region" description="Polar residues" evidence="4">
    <location>
        <begin position="795"/>
        <end position="814"/>
    </location>
</feature>
<feature type="compositionally biased region" description="Basic and acidic residues" evidence="4">
    <location>
        <begin position="507"/>
        <end position="522"/>
    </location>
</feature>
<dbReference type="PANTHER" id="PTHR46524:SF7">
    <property type="entry name" value="CW-TYPE ZINC FINGER"/>
    <property type="match status" value="1"/>
</dbReference>
<feature type="compositionally biased region" description="Polar residues" evidence="4">
    <location>
        <begin position="1107"/>
        <end position="1132"/>
    </location>
</feature>
<feature type="region of interest" description="Disordered" evidence="4">
    <location>
        <begin position="1360"/>
        <end position="1439"/>
    </location>
</feature>
<protein>
    <submittedName>
        <fullName evidence="6">MORC family CW-type zinc finger protein 4</fullName>
    </submittedName>
</protein>
<keyword evidence="2" id="KW-0863">Zinc-finger</keyword>
<feature type="region of interest" description="Disordered" evidence="4">
    <location>
        <begin position="795"/>
        <end position="879"/>
    </location>
</feature>
<accession>A0A1D1ZHU5</accession>
<feature type="compositionally biased region" description="Basic and acidic residues" evidence="4">
    <location>
        <begin position="828"/>
        <end position="838"/>
    </location>
</feature>
<dbReference type="Pfam" id="PF24756">
    <property type="entry name" value="THD_CWZF3-5-7"/>
    <property type="match status" value="1"/>
</dbReference>
<evidence type="ECO:0000259" key="5">
    <source>
        <dbReference type="PROSITE" id="PS51050"/>
    </source>
</evidence>
<feature type="region of interest" description="Disordered" evidence="4">
    <location>
        <begin position="1264"/>
        <end position="1310"/>
    </location>
</feature>
<dbReference type="Pfam" id="PF07496">
    <property type="entry name" value="zf-CW"/>
    <property type="match status" value="1"/>
</dbReference>
<name>A0A1D1ZHU5_9ARAE</name>
<evidence type="ECO:0000256" key="2">
    <source>
        <dbReference type="ARBA" id="ARBA00022771"/>
    </source>
</evidence>
<dbReference type="InterPro" id="IPR055300">
    <property type="entry name" value="CWZF3/5/7"/>
</dbReference>
<dbReference type="EMBL" id="GDJX01001386">
    <property type="protein sequence ID" value="JAT66550.1"/>
    <property type="molecule type" value="Transcribed_RNA"/>
</dbReference>
<feature type="compositionally biased region" description="Low complexity" evidence="4">
    <location>
        <begin position="1136"/>
        <end position="1145"/>
    </location>
</feature>
<feature type="compositionally biased region" description="Low complexity" evidence="4">
    <location>
        <begin position="217"/>
        <end position="229"/>
    </location>
</feature>
<dbReference type="GO" id="GO:0008270">
    <property type="term" value="F:zinc ion binding"/>
    <property type="evidence" value="ECO:0007669"/>
    <property type="project" value="UniProtKB-KW"/>
</dbReference>
<feature type="domain" description="CW-type" evidence="5">
    <location>
        <begin position="671"/>
        <end position="724"/>
    </location>
</feature>
<evidence type="ECO:0000256" key="1">
    <source>
        <dbReference type="ARBA" id="ARBA00022723"/>
    </source>
</evidence>
<keyword evidence="1" id="KW-0479">Metal-binding</keyword>
<gene>
    <name evidence="6" type="primary">Morc4_8</name>
    <name evidence="6" type="ORF">g.118827</name>
</gene>
<dbReference type="PROSITE" id="PS51050">
    <property type="entry name" value="ZF_CW"/>
    <property type="match status" value="1"/>
</dbReference>
<feature type="compositionally biased region" description="Basic residues" evidence="4">
    <location>
        <begin position="1290"/>
        <end position="1300"/>
    </location>
</feature>
<evidence type="ECO:0000256" key="4">
    <source>
        <dbReference type="SAM" id="MobiDB-lite"/>
    </source>
</evidence>
<organism evidence="6">
    <name type="scientific">Anthurium amnicola</name>
    <dbReference type="NCBI Taxonomy" id="1678845"/>
    <lineage>
        <taxon>Eukaryota</taxon>
        <taxon>Viridiplantae</taxon>
        <taxon>Streptophyta</taxon>
        <taxon>Embryophyta</taxon>
        <taxon>Tracheophyta</taxon>
        <taxon>Spermatophyta</taxon>
        <taxon>Magnoliopsida</taxon>
        <taxon>Liliopsida</taxon>
        <taxon>Araceae</taxon>
        <taxon>Pothoideae</taxon>
        <taxon>Potheae</taxon>
        <taxon>Anthurium</taxon>
    </lineage>
</organism>
<sequence length="1785" mass="196517">MLSVGSRKDARKGLAFELGRGGGGVGMEENEVEEGEACSSEEDDAAIDPDVTLSYIDEKIRDILGHFQKDFEGGVSAENLGSKFGGYGSFLPTCPRSPSIWSHSRSPERAPNHYAPMSSCNRHAEGACHDPAVSISASVTLKNNSVPVSPQLNDTKKNEVRISAPIFGEGTLQNGVIPKPFQSNHQTILKVRIKVCPDNVLPRPNAAIYSDMGLDYSPSSSPEDSPSASGGFSLETHDVPSESPMSVFKIMTSFPVCGGCVLSPLPESLLHLMKNERLCLRDCKPGTSAIGVDTCNVFKNDAPPENNEKVLFGKKTHHVEKNMKFSEIKNLNCKADLRNEFDIEMPDGRMLVSDSLNTPKRSCSVDADEKAVTQPLEDAVKGSGISQEANKILSKDNAFSCDLSKEEPLESVPILDTRMLNNAGNDYLHLQEKLNFRTCSSDKVLEEGKMSNHKSVQFDPQNKGSGIAEKKCDAFNYATDGLKVRKDTIVNPAESINLKAPEKSILHEEEGERVLQARDYHSGMRRKSKGSEINGTPCVEHPKENTKVVSSVPLKEKNKSSHSNRSHLEDKRSALKCHKKSSRILNKESDSLGETKAELIEHGTDPMKTIFRDKAKDPRIGNEAEKAKDSLSVKEVETPPMPEADGKSSYVSSSMANGPMPDTAPAPLSHDVIEENWVCCDKCQKWRLLPYGTDPAHLPKKWICAMLSWLPGMKKCSISEEETTRALHALYQAPLLENQTTVNGPNSEVAPGAVFTSVQPLVQHHNPSLHLASGYGKKKNMRKDVPGHAMQLSNTIKNQHVSIRSRSSSEYQVESNASSKSSLQHSKKSTELRVEKFNGRQKKKHKMVERCSDGGGLVDQNDQSSKSKSQRGSNQDVLRTSKKLKTEGLHNANEAWHPDHNLTGNPMSVLTNHLQTKVTANSLFDHDDHSLFKDSKCNLMDSRGFKTKSKASIKVSSNGDCIEHFNTLYMEKYDKKDSSAKKRKTKEQQGCQVNLLAVAGSGFLVNDLANVKEEISESESKKEKKARISKSVGRQSLTIKMDGKIDKKGLVTRVLLSRSKEHPLGGMEKENKDMVEFEGKGQYRDFVESEPNLDCLVPKRDLSSVQTSTAANSNSSKVSGSCKTKSNFQEVQGSPVESVSSSPLRISSVGNGEKNTVGRDIINVNFSVLGSPRRCSAREVINQVEQFETIRRDKSSSVVHHGSLEGYRDVDFDPTKGACDYVEKKAFLLSVGKAKDGMHLKPFRNMNDCPSPFVLEENNIVAGSNTQVKNGGHDQEMQNNHCCSMSSKKSSSRPKEKRRSSNSDVEQCKFKKSDSFREKGDTCSAKNGNSFICDADMDSLNRSTYHENLRNERCNVVEKKDKKKRESVRNWSSEDGRDAKLNFGGNDNPEGNNLMAQQHRDIHSRVSETGTDSNKVSKSYAQDNPQKVMSHEGKMSPDPLILDQTEKLERASGRGKLKPLPHCGDKQLASIEDPCTVLSNTKGGRSEVSSVDVMTGDASKILKQPKMIDSQNETHHGSVRHMITNRVDALSPFRKDSNPSAASIVFKEARELKHISKRLKSEGREYESISLCFEAALKFLHGASLIESSSAESGKHGESTQSMAMYSDTAKLCEFCAHEYEKRKEMAAAALAYKCMEVAYMKVVFSKHYRASKDRQDLQTALHLAASGESPSSSASDIDNVNNLGTLDKTSSVKIVSSQVAGAHAIAARSRPLSVRLLDFVQYVNNAMEASRKSHNAFTGANVKSFESHSGPEGIASVRKVLDFSFHDVDGLLQLVRLSMDAIGR</sequence>
<dbReference type="Gene3D" id="3.30.40.100">
    <property type="match status" value="1"/>
</dbReference>
<dbReference type="PANTHER" id="PTHR46524">
    <property type="entry name" value="CW-TYPE ZINC FINGER"/>
    <property type="match status" value="1"/>
</dbReference>
<feature type="region of interest" description="Disordered" evidence="4">
    <location>
        <begin position="214"/>
        <end position="236"/>
    </location>
</feature>
<proteinExistence type="predicted"/>
<feature type="compositionally biased region" description="Basic and acidic residues" evidence="4">
    <location>
        <begin position="614"/>
        <end position="637"/>
    </location>
</feature>
<feature type="region of interest" description="Disordered" evidence="4">
    <location>
        <begin position="1107"/>
        <end position="1145"/>
    </location>
</feature>
<feature type="compositionally biased region" description="Polar residues" evidence="4">
    <location>
        <begin position="1407"/>
        <end position="1427"/>
    </location>
</feature>
<keyword evidence="3" id="KW-0862">Zinc</keyword>
<feature type="compositionally biased region" description="Low complexity" evidence="4">
    <location>
        <begin position="815"/>
        <end position="824"/>
    </location>
</feature>
<reference evidence="6" key="1">
    <citation type="submission" date="2015-07" db="EMBL/GenBank/DDBJ databases">
        <title>Transcriptome Assembly of Anthurium amnicola.</title>
        <authorList>
            <person name="Suzuki J."/>
        </authorList>
    </citation>
    <scope>NUCLEOTIDE SEQUENCE</scope>
</reference>
<feature type="region of interest" description="Disordered" evidence="4">
    <location>
        <begin position="614"/>
        <end position="667"/>
    </location>
</feature>
<dbReference type="InterPro" id="IPR056406">
    <property type="entry name" value="THD_CWZF3/5/7"/>
</dbReference>
<feature type="region of interest" description="Disordered" evidence="4">
    <location>
        <begin position="18"/>
        <end position="42"/>
    </location>
</feature>
<dbReference type="InterPro" id="IPR011124">
    <property type="entry name" value="Znf_CW"/>
</dbReference>
<feature type="compositionally biased region" description="Acidic residues" evidence="4">
    <location>
        <begin position="28"/>
        <end position="42"/>
    </location>
</feature>